<dbReference type="Proteomes" id="UP000317550">
    <property type="component" value="Chromosome"/>
</dbReference>
<dbReference type="Pfam" id="PF00171">
    <property type="entry name" value="Aldedh"/>
    <property type="match status" value="1"/>
</dbReference>
<protein>
    <submittedName>
        <fullName evidence="3">Aldehyde dehydrogenase (NADP(+))</fullName>
    </submittedName>
</protein>
<keyword evidence="4" id="KW-1185">Reference proteome</keyword>
<evidence type="ECO:0000256" key="1">
    <source>
        <dbReference type="ARBA" id="ARBA00023002"/>
    </source>
</evidence>
<dbReference type="InterPro" id="IPR016162">
    <property type="entry name" value="Ald_DH_N"/>
</dbReference>
<evidence type="ECO:0000313" key="3">
    <source>
        <dbReference type="EMBL" id="QDQ26530.1"/>
    </source>
</evidence>
<evidence type="ECO:0000259" key="2">
    <source>
        <dbReference type="Pfam" id="PF00171"/>
    </source>
</evidence>
<proteinExistence type="predicted"/>
<sequence>MNTAPILQGLSMLGRGLGESQAHGFHTRNPANGEVLPQRFYRAGAADVERAVALSVAAAPAYAALGGQLHGALLAAIAERLDALAEQLVAIVPLETGLPEARVRGELARTTGQLRMFATQARDGQWLDVRIDTPQALRQPLPRPDLRSMLQAIGPVAVFGASNFPLAFSVAGGDTASALAAGCPVVVKAHPAHPATSELVGSAIRDAVHALDLPEGVFSLLFDDGIGVGQALVRHPGIRAVGFTGSQRAGRALMDAAAARPEPIPVFAEMGSSNPFIVLPQALAQRAEQIADGLAASITQGNGQFCTCPGLILAVDGEGYDRLRNRLSSQLAQVPAAPMLTAGISSQFRDRVASMAEQPGVTYLQAASASGYRIGPALLETDADALLRQPGLAHEAFGPAALLVRCADTAQLLTVLDGLEGQLTATLHAESTELADCPDLPQRLAAKAGRVLFGGYPTGVEVCHAMVHGGPYPAASDSRSTSVGSAAMLRFARPVCYQNWPDSLLPPALQQANPLGLWRLVDGERQR</sequence>
<gene>
    <name evidence="3" type="ORF">FNU76_09200</name>
</gene>
<dbReference type="EMBL" id="CP041730">
    <property type="protein sequence ID" value="QDQ26530.1"/>
    <property type="molecule type" value="Genomic_DNA"/>
</dbReference>
<organism evidence="3 4">
    <name type="scientific">Chitinimonas arctica</name>
    <dbReference type="NCBI Taxonomy" id="2594795"/>
    <lineage>
        <taxon>Bacteria</taxon>
        <taxon>Pseudomonadati</taxon>
        <taxon>Pseudomonadota</taxon>
        <taxon>Betaproteobacteria</taxon>
        <taxon>Neisseriales</taxon>
        <taxon>Chitinibacteraceae</taxon>
        <taxon>Chitinimonas</taxon>
    </lineage>
</organism>
<dbReference type="InterPro" id="IPR044151">
    <property type="entry name" value="ALDH_KGSADH"/>
</dbReference>
<dbReference type="GO" id="GO:0016620">
    <property type="term" value="F:oxidoreductase activity, acting on the aldehyde or oxo group of donors, NAD or NADP as acceptor"/>
    <property type="evidence" value="ECO:0007669"/>
    <property type="project" value="InterPro"/>
</dbReference>
<feature type="domain" description="Aldehyde dehydrogenase" evidence="2">
    <location>
        <begin position="23"/>
        <end position="434"/>
    </location>
</feature>
<dbReference type="KEGG" id="cari:FNU76_09200"/>
<dbReference type="AlphaFoldDB" id="A0A516SEI5"/>
<reference evidence="4" key="1">
    <citation type="submission" date="2019-07" db="EMBL/GenBank/DDBJ databases">
        <title>Chitinimonas sp. nov., isolated from Ny-Alesund, arctica soil.</title>
        <authorList>
            <person name="Xu Q."/>
            <person name="Peng F."/>
        </authorList>
    </citation>
    <scope>NUCLEOTIDE SEQUENCE [LARGE SCALE GENOMIC DNA]</scope>
    <source>
        <strain evidence="4">R3-44</strain>
    </source>
</reference>
<dbReference type="OrthoDB" id="9770537at2"/>
<keyword evidence="1" id="KW-0560">Oxidoreductase</keyword>
<dbReference type="PANTHER" id="PTHR43353:SF3">
    <property type="entry name" value="ALDEHYDE DEHYDROGENASE-RELATED"/>
    <property type="match status" value="1"/>
</dbReference>
<dbReference type="InterPro" id="IPR016163">
    <property type="entry name" value="Ald_DH_C"/>
</dbReference>
<dbReference type="Gene3D" id="3.40.309.10">
    <property type="entry name" value="Aldehyde Dehydrogenase, Chain A, domain 2"/>
    <property type="match status" value="1"/>
</dbReference>
<dbReference type="SUPFAM" id="SSF53720">
    <property type="entry name" value="ALDH-like"/>
    <property type="match status" value="1"/>
</dbReference>
<dbReference type="PANTHER" id="PTHR43353">
    <property type="entry name" value="SUCCINATE-SEMIALDEHYDE DEHYDROGENASE, MITOCHONDRIAL"/>
    <property type="match status" value="1"/>
</dbReference>
<dbReference type="RefSeq" id="WP_144277924.1">
    <property type="nucleotide sequence ID" value="NZ_CP041730.1"/>
</dbReference>
<dbReference type="InterPro" id="IPR015590">
    <property type="entry name" value="Aldehyde_DH_dom"/>
</dbReference>
<name>A0A516SEI5_9NEIS</name>
<dbReference type="InterPro" id="IPR016161">
    <property type="entry name" value="Ald_DH/histidinol_DH"/>
</dbReference>
<dbReference type="CDD" id="cd07129">
    <property type="entry name" value="ALDH_KGSADH"/>
    <property type="match status" value="1"/>
</dbReference>
<dbReference type="Gene3D" id="3.40.605.10">
    <property type="entry name" value="Aldehyde Dehydrogenase, Chain A, domain 1"/>
    <property type="match status" value="1"/>
</dbReference>
<evidence type="ECO:0000313" key="4">
    <source>
        <dbReference type="Proteomes" id="UP000317550"/>
    </source>
</evidence>
<dbReference type="InterPro" id="IPR050740">
    <property type="entry name" value="Aldehyde_DH_Superfamily"/>
</dbReference>
<accession>A0A516SEI5</accession>